<dbReference type="InterPro" id="IPR000253">
    <property type="entry name" value="FHA_dom"/>
</dbReference>
<evidence type="ECO:0000256" key="2">
    <source>
        <dbReference type="PROSITE-ProRule" id="PRU01091"/>
    </source>
</evidence>
<dbReference type="GO" id="GO:0000160">
    <property type="term" value="P:phosphorelay signal transduction system"/>
    <property type="evidence" value="ECO:0007669"/>
    <property type="project" value="InterPro"/>
</dbReference>
<feature type="DNA-binding region" description="OmpR/PhoB-type" evidence="2">
    <location>
        <begin position="119"/>
        <end position="223"/>
    </location>
</feature>
<protein>
    <submittedName>
        <fullName evidence="5">FHA domain-containing protein</fullName>
    </submittedName>
</protein>
<feature type="domain" description="FHA" evidence="3">
    <location>
        <begin position="29"/>
        <end position="78"/>
    </location>
</feature>
<evidence type="ECO:0000313" key="5">
    <source>
        <dbReference type="EMBL" id="HGS86818.1"/>
    </source>
</evidence>
<dbReference type="PROSITE" id="PS50006">
    <property type="entry name" value="FHA_DOMAIN"/>
    <property type="match status" value="1"/>
</dbReference>
<accession>A0A7C4KYT9</accession>
<dbReference type="Gene3D" id="2.60.200.20">
    <property type="match status" value="1"/>
</dbReference>
<dbReference type="SUPFAM" id="SSF46894">
    <property type="entry name" value="C-terminal effector domain of the bipartite response regulators"/>
    <property type="match status" value="1"/>
</dbReference>
<dbReference type="SUPFAM" id="SSF49879">
    <property type="entry name" value="SMAD/FHA domain"/>
    <property type="match status" value="1"/>
</dbReference>
<evidence type="ECO:0000259" key="4">
    <source>
        <dbReference type="PROSITE" id="PS51755"/>
    </source>
</evidence>
<dbReference type="Pfam" id="PF00486">
    <property type="entry name" value="Trans_reg_C"/>
    <property type="match status" value="1"/>
</dbReference>
<dbReference type="InterPro" id="IPR036388">
    <property type="entry name" value="WH-like_DNA-bd_sf"/>
</dbReference>
<dbReference type="InterPro" id="IPR001867">
    <property type="entry name" value="OmpR/PhoB-type_DNA-bd"/>
</dbReference>
<dbReference type="Pfam" id="PF00498">
    <property type="entry name" value="FHA"/>
    <property type="match status" value="1"/>
</dbReference>
<dbReference type="InterPro" id="IPR050923">
    <property type="entry name" value="Cell_Proc_Reg/RNA_Proc"/>
</dbReference>
<dbReference type="Gene3D" id="1.10.10.10">
    <property type="entry name" value="Winged helix-like DNA-binding domain superfamily/Winged helix DNA-binding domain"/>
    <property type="match status" value="1"/>
</dbReference>
<dbReference type="InterPro" id="IPR008984">
    <property type="entry name" value="SMAD_FHA_dom_sf"/>
</dbReference>
<feature type="domain" description="OmpR/PhoB-type" evidence="4">
    <location>
        <begin position="119"/>
        <end position="223"/>
    </location>
</feature>
<keyword evidence="1 2" id="KW-0238">DNA-binding</keyword>
<dbReference type="CDD" id="cd00060">
    <property type="entry name" value="FHA"/>
    <property type="match status" value="1"/>
</dbReference>
<dbReference type="GO" id="GO:0006355">
    <property type="term" value="P:regulation of DNA-templated transcription"/>
    <property type="evidence" value="ECO:0007669"/>
    <property type="project" value="InterPro"/>
</dbReference>
<dbReference type="PANTHER" id="PTHR23308">
    <property type="entry name" value="NUCLEAR INHIBITOR OF PROTEIN PHOSPHATASE-1"/>
    <property type="match status" value="1"/>
</dbReference>
<sequence>MDSHLVDQPILIAQSGPLNGKRWDIFDGMTIGREKDCDLVIPDRQVSRYHARFEVRADRTILHDLSSKNGTYRNGKRVEEPVVLQDGDVVQIALVQYFVYLSSDSTLPLGTEFELPIEEVKHEFNKRLVLDKLSRRVWVNGEELLPPLSVPQFRLLEALYDNEGKVVSRQDLVLAVWGDEEAVGVSEQALDALVRRLRDRLAVLDPNHAYLITVRGYGLRLDNPPSAL</sequence>
<dbReference type="SMART" id="SM00862">
    <property type="entry name" value="Trans_reg_C"/>
    <property type="match status" value="1"/>
</dbReference>
<dbReference type="AlphaFoldDB" id="A0A7C4KYT9"/>
<comment type="caution">
    <text evidence="5">The sequence shown here is derived from an EMBL/GenBank/DDBJ whole genome shotgun (WGS) entry which is preliminary data.</text>
</comment>
<evidence type="ECO:0000259" key="3">
    <source>
        <dbReference type="PROSITE" id="PS50006"/>
    </source>
</evidence>
<dbReference type="InterPro" id="IPR016032">
    <property type="entry name" value="Sig_transdc_resp-reg_C-effctor"/>
</dbReference>
<dbReference type="SMART" id="SM00240">
    <property type="entry name" value="FHA"/>
    <property type="match status" value="1"/>
</dbReference>
<dbReference type="PROSITE" id="PS51755">
    <property type="entry name" value="OMPR_PHOB"/>
    <property type="match status" value="1"/>
</dbReference>
<organism evidence="5">
    <name type="scientific">Bellilinea caldifistulae</name>
    <dbReference type="NCBI Taxonomy" id="360411"/>
    <lineage>
        <taxon>Bacteria</taxon>
        <taxon>Bacillati</taxon>
        <taxon>Chloroflexota</taxon>
        <taxon>Anaerolineae</taxon>
        <taxon>Anaerolineales</taxon>
        <taxon>Anaerolineaceae</taxon>
        <taxon>Bellilinea</taxon>
    </lineage>
</organism>
<dbReference type="GO" id="GO:0003677">
    <property type="term" value="F:DNA binding"/>
    <property type="evidence" value="ECO:0007669"/>
    <property type="project" value="UniProtKB-UniRule"/>
</dbReference>
<reference evidence="5" key="1">
    <citation type="journal article" date="2020" name="mSystems">
        <title>Genome- and Community-Level Interaction Insights into Carbon Utilization and Element Cycling Functions of Hydrothermarchaeota in Hydrothermal Sediment.</title>
        <authorList>
            <person name="Zhou Z."/>
            <person name="Liu Y."/>
            <person name="Xu W."/>
            <person name="Pan J."/>
            <person name="Luo Z.H."/>
            <person name="Li M."/>
        </authorList>
    </citation>
    <scope>NUCLEOTIDE SEQUENCE [LARGE SCALE GENOMIC DNA]</scope>
    <source>
        <strain evidence="5">SpSt-556</strain>
    </source>
</reference>
<proteinExistence type="predicted"/>
<dbReference type="CDD" id="cd00383">
    <property type="entry name" value="trans_reg_C"/>
    <property type="match status" value="1"/>
</dbReference>
<evidence type="ECO:0000256" key="1">
    <source>
        <dbReference type="ARBA" id="ARBA00023125"/>
    </source>
</evidence>
<dbReference type="EMBL" id="DSXR01000051">
    <property type="protein sequence ID" value="HGS86818.1"/>
    <property type="molecule type" value="Genomic_DNA"/>
</dbReference>
<gene>
    <name evidence="5" type="ORF">ENT17_04295</name>
</gene>
<name>A0A7C4KYT9_9CHLR</name>